<reference evidence="2" key="1">
    <citation type="submission" date="2015-11" db="EMBL/GenBank/DDBJ databases">
        <authorList>
            <person name="Blom J."/>
        </authorList>
    </citation>
    <scope>NUCLEOTIDE SEQUENCE [LARGE SCALE GENOMIC DNA]</scope>
    <source>
        <plasmid evidence="2">pEM01</plasmid>
    </source>
</reference>
<proteinExistence type="predicted"/>
<sequence length="50" mass="5977">MYAWLRRVSLLFFAGMNLFYVRMITDEPAVLTEALFLFDSVFLKQKKEVK</sequence>
<evidence type="ECO:0000313" key="2">
    <source>
        <dbReference type="Proteomes" id="UP000059419"/>
    </source>
</evidence>
<name>A0A0U5GS50_9GAMM</name>
<dbReference type="Proteomes" id="UP000059419">
    <property type="component" value="Plasmid pEM01"/>
</dbReference>
<dbReference type="PATRIC" id="fig|1619313.3.peg.3631"/>
<accession>A0A0U5GS50</accession>
<dbReference type="EMBL" id="LN907828">
    <property type="protein sequence ID" value="CUU25732.1"/>
    <property type="molecule type" value="Genomic_DNA"/>
</dbReference>
<protein>
    <submittedName>
        <fullName evidence="1">Uncharacterized protein</fullName>
    </submittedName>
</protein>
<organism evidence="1 2">
    <name type="scientific">Duffyella gerundensis</name>
    <dbReference type="NCBI Taxonomy" id="1619313"/>
    <lineage>
        <taxon>Bacteria</taxon>
        <taxon>Pseudomonadati</taxon>
        <taxon>Pseudomonadota</taxon>
        <taxon>Gammaproteobacteria</taxon>
        <taxon>Enterobacterales</taxon>
        <taxon>Erwiniaceae</taxon>
        <taxon>Duffyella</taxon>
    </lineage>
</organism>
<gene>
    <name evidence="1" type="ORF">EM595_p0032</name>
</gene>
<keyword evidence="2" id="KW-1185">Reference proteome</keyword>
<dbReference type="AlphaFoldDB" id="A0A0U5GS50"/>
<evidence type="ECO:0000313" key="1">
    <source>
        <dbReference type="EMBL" id="CUU25732.1"/>
    </source>
</evidence>
<geneLocation type="plasmid" evidence="2">
    <name>pEM01</name>
</geneLocation>
<dbReference type="KEGG" id="ege:EM595_p0032"/>